<organism evidence="1 2">
    <name type="scientific">Paxillus rubicundulus Ve08.2h10</name>
    <dbReference type="NCBI Taxonomy" id="930991"/>
    <lineage>
        <taxon>Eukaryota</taxon>
        <taxon>Fungi</taxon>
        <taxon>Dikarya</taxon>
        <taxon>Basidiomycota</taxon>
        <taxon>Agaricomycotina</taxon>
        <taxon>Agaricomycetes</taxon>
        <taxon>Agaricomycetidae</taxon>
        <taxon>Boletales</taxon>
        <taxon>Paxilineae</taxon>
        <taxon>Paxillaceae</taxon>
        <taxon>Paxillus</taxon>
    </lineage>
</organism>
<accession>A0A0D0DPG2</accession>
<dbReference type="EMBL" id="KN825575">
    <property type="protein sequence ID" value="KIK84609.1"/>
    <property type="molecule type" value="Genomic_DNA"/>
</dbReference>
<dbReference type="InParanoid" id="A0A0D0DPG2"/>
<reference evidence="1 2" key="1">
    <citation type="submission" date="2014-04" db="EMBL/GenBank/DDBJ databases">
        <authorList>
            <consortium name="DOE Joint Genome Institute"/>
            <person name="Kuo A."/>
            <person name="Kohler A."/>
            <person name="Jargeat P."/>
            <person name="Nagy L.G."/>
            <person name="Floudas D."/>
            <person name="Copeland A."/>
            <person name="Barry K.W."/>
            <person name="Cichocki N."/>
            <person name="Veneault-Fourrey C."/>
            <person name="LaButti K."/>
            <person name="Lindquist E.A."/>
            <person name="Lipzen A."/>
            <person name="Lundell T."/>
            <person name="Morin E."/>
            <person name="Murat C."/>
            <person name="Sun H."/>
            <person name="Tunlid A."/>
            <person name="Henrissat B."/>
            <person name="Grigoriev I.V."/>
            <person name="Hibbett D.S."/>
            <person name="Martin F."/>
            <person name="Nordberg H.P."/>
            <person name="Cantor M.N."/>
            <person name="Hua S.X."/>
        </authorList>
    </citation>
    <scope>NUCLEOTIDE SEQUENCE [LARGE SCALE GENOMIC DNA]</scope>
    <source>
        <strain evidence="1 2">Ve08.2h10</strain>
    </source>
</reference>
<evidence type="ECO:0000313" key="2">
    <source>
        <dbReference type="Proteomes" id="UP000054538"/>
    </source>
</evidence>
<sequence length="97" mass="11037">RVRCWACLQLPNGQKCWSLWCTREWRIDAWKSCNIKVPTIYSFVLPQGLAIISLYSDPHHCLLEESSGALYSCRYLGDTSLIIISATSIDQIVSMDP</sequence>
<reference evidence="2" key="2">
    <citation type="submission" date="2015-01" db="EMBL/GenBank/DDBJ databases">
        <title>Evolutionary Origins and Diversification of the Mycorrhizal Mutualists.</title>
        <authorList>
            <consortium name="DOE Joint Genome Institute"/>
            <consortium name="Mycorrhizal Genomics Consortium"/>
            <person name="Kohler A."/>
            <person name="Kuo A."/>
            <person name="Nagy L.G."/>
            <person name="Floudas D."/>
            <person name="Copeland A."/>
            <person name="Barry K.W."/>
            <person name="Cichocki N."/>
            <person name="Veneault-Fourrey C."/>
            <person name="LaButti K."/>
            <person name="Lindquist E.A."/>
            <person name="Lipzen A."/>
            <person name="Lundell T."/>
            <person name="Morin E."/>
            <person name="Murat C."/>
            <person name="Riley R."/>
            <person name="Ohm R."/>
            <person name="Sun H."/>
            <person name="Tunlid A."/>
            <person name="Henrissat B."/>
            <person name="Grigoriev I.V."/>
            <person name="Hibbett D.S."/>
            <person name="Martin F."/>
        </authorList>
    </citation>
    <scope>NUCLEOTIDE SEQUENCE [LARGE SCALE GENOMIC DNA]</scope>
    <source>
        <strain evidence="2">Ve08.2h10</strain>
    </source>
</reference>
<dbReference type="OrthoDB" id="2669721at2759"/>
<dbReference type="AlphaFoldDB" id="A0A0D0DPG2"/>
<feature type="non-terminal residue" evidence="1">
    <location>
        <position position="1"/>
    </location>
</feature>
<proteinExistence type="predicted"/>
<name>A0A0D0DPG2_9AGAM</name>
<gene>
    <name evidence="1" type="ORF">PAXRUDRAFT_58990</name>
</gene>
<protein>
    <submittedName>
        <fullName evidence="1">Uncharacterized protein</fullName>
    </submittedName>
</protein>
<dbReference type="HOGENOM" id="CLU_2352321_0_0_1"/>
<keyword evidence="2" id="KW-1185">Reference proteome</keyword>
<evidence type="ECO:0000313" key="1">
    <source>
        <dbReference type="EMBL" id="KIK84609.1"/>
    </source>
</evidence>
<feature type="non-terminal residue" evidence="1">
    <location>
        <position position="97"/>
    </location>
</feature>
<dbReference type="Proteomes" id="UP000054538">
    <property type="component" value="Unassembled WGS sequence"/>
</dbReference>